<dbReference type="EMBL" id="JAIWYP010000006">
    <property type="protein sequence ID" value="KAH3812677.1"/>
    <property type="molecule type" value="Genomic_DNA"/>
</dbReference>
<organism evidence="1 2">
    <name type="scientific">Dreissena polymorpha</name>
    <name type="common">Zebra mussel</name>
    <name type="synonym">Mytilus polymorpha</name>
    <dbReference type="NCBI Taxonomy" id="45954"/>
    <lineage>
        <taxon>Eukaryota</taxon>
        <taxon>Metazoa</taxon>
        <taxon>Spiralia</taxon>
        <taxon>Lophotrochozoa</taxon>
        <taxon>Mollusca</taxon>
        <taxon>Bivalvia</taxon>
        <taxon>Autobranchia</taxon>
        <taxon>Heteroconchia</taxon>
        <taxon>Euheterodonta</taxon>
        <taxon>Imparidentia</taxon>
        <taxon>Neoheterodontei</taxon>
        <taxon>Myida</taxon>
        <taxon>Dreissenoidea</taxon>
        <taxon>Dreissenidae</taxon>
        <taxon>Dreissena</taxon>
    </lineage>
</organism>
<proteinExistence type="predicted"/>
<dbReference type="AlphaFoldDB" id="A0A9D4JMB6"/>
<evidence type="ECO:0000313" key="2">
    <source>
        <dbReference type="Proteomes" id="UP000828390"/>
    </source>
</evidence>
<gene>
    <name evidence="1" type="ORF">DPMN_141115</name>
</gene>
<dbReference type="Proteomes" id="UP000828390">
    <property type="component" value="Unassembled WGS sequence"/>
</dbReference>
<evidence type="ECO:0000313" key="1">
    <source>
        <dbReference type="EMBL" id="KAH3812677.1"/>
    </source>
</evidence>
<accession>A0A9D4JMB6</accession>
<keyword evidence="2" id="KW-1185">Reference proteome</keyword>
<reference evidence="1" key="2">
    <citation type="submission" date="2020-11" db="EMBL/GenBank/DDBJ databases">
        <authorList>
            <person name="McCartney M.A."/>
            <person name="Auch B."/>
            <person name="Kono T."/>
            <person name="Mallez S."/>
            <person name="Becker A."/>
            <person name="Gohl D.M."/>
            <person name="Silverstein K.A.T."/>
            <person name="Koren S."/>
            <person name="Bechman K.B."/>
            <person name="Herman A."/>
            <person name="Abrahante J.E."/>
            <person name="Garbe J."/>
        </authorList>
    </citation>
    <scope>NUCLEOTIDE SEQUENCE</scope>
    <source>
        <strain evidence="1">Duluth1</strain>
        <tissue evidence="1">Whole animal</tissue>
    </source>
</reference>
<name>A0A9D4JMB6_DREPO</name>
<reference evidence="1" key="1">
    <citation type="journal article" date="2019" name="bioRxiv">
        <title>The Genome of the Zebra Mussel, Dreissena polymorpha: A Resource for Invasive Species Research.</title>
        <authorList>
            <person name="McCartney M.A."/>
            <person name="Auch B."/>
            <person name="Kono T."/>
            <person name="Mallez S."/>
            <person name="Zhang Y."/>
            <person name="Obille A."/>
            <person name="Becker A."/>
            <person name="Abrahante J.E."/>
            <person name="Garbe J."/>
            <person name="Badalamenti J.P."/>
            <person name="Herman A."/>
            <person name="Mangelson H."/>
            <person name="Liachko I."/>
            <person name="Sullivan S."/>
            <person name="Sone E.D."/>
            <person name="Koren S."/>
            <person name="Silverstein K.A.T."/>
            <person name="Beckman K.B."/>
            <person name="Gohl D.M."/>
        </authorList>
    </citation>
    <scope>NUCLEOTIDE SEQUENCE</scope>
    <source>
        <strain evidence="1">Duluth1</strain>
        <tissue evidence="1">Whole animal</tissue>
    </source>
</reference>
<protein>
    <submittedName>
        <fullName evidence="1">Uncharacterized protein</fullName>
    </submittedName>
</protein>
<comment type="caution">
    <text evidence="1">The sequence shown here is derived from an EMBL/GenBank/DDBJ whole genome shotgun (WGS) entry which is preliminary data.</text>
</comment>
<sequence>MCQLKSVHPALIAICPPNNADPAAYMPLAELMAGGGRQLDRLLVGRQLISHLGGRQLTGLLAGAR</sequence>